<comment type="caution">
    <text evidence="2">The sequence shown here is derived from an EMBL/GenBank/DDBJ whole genome shotgun (WGS) entry which is preliminary data.</text>
</comment>
<feature type="region of interest" description="Disordered" evidence="1">
    <location>
        <begin position="1"/>
        <end position="59"/>
    </location>
</feature>
<evidence type="ECO:0000313" key="2">
    <source>
        <dbReference type="EMBL" id="KAK5610122.1"/>
    </source>
</evidence>
<proteinExistence type="predicted"/>
<dbReference type="EMBL" id="JAHHUM010001654">
    <property type="protein sequence ID" value="KAK5610122.1"/>
    <property type="molecule type" value="Genomic_DNA"/>
</dbReference>
<organism evidence="2 3">
    <name type="scientific">Crenichthys baileyi</name>
    <name type="common">White River springfish</name>
    <dbReference type="NCBI Taxonomy" id="28760"/>
    <lineage>
        <taxon>Eukaryota</taxon>
        <taxon>Metazoa</taxon>
        <taxon>Chordata</taxon>
        <taxon>Craniata</taxon>
        <taxon>Vertebrata</taxon>
        <taxon>Euteleostomi</taxon>
        <taxon>Actinopterygii</taxon>
        <taxon>Neopterygii</taxon>
        <taxon>Teleostei</taxon>
        <taxon>Neoteleostei</taxon>
        <taxon>Acanthomorphata</taxon>
        <taxon>Ovalentaria</taxon>
        <taxon>Atherinomorphae</taxon>
        <taxon>Cyprinodontiformes</taxon>
        <taxon>Goodeidae</taxon>
        <taxon>Crenichthys</taxon>
    </lineage>
</organism>
<feature type="compositionally biased region" description="Polar residues" evidence="1">
    <location>
        <begin position="18"/>
        <end position="42"/>
    </location>
</feature>
<dbReference type="Proteomes" id="UP001311232">
    <property type="component" value="Unassembled WGS sequence"/>
</dbReference>
<evidence type="ECO:0000256" key="1">
    <source>
        <dbReference type="SAM" id="MobiDB-lite"/>
    </source>
</evidence>
<protein>
    <submittedName>
        <fullName evidence="2">Uncharacterized protein</fullName>
    </submittedName>
</protein>
<name>A0AAV9RMB0_9TELE</name>
<gene>
    <name evidence="2" type="ORF">CRENBAI_011148</name>
</gene>
<accession>A0AAV9RMB0</accession>
<keyword evidence="3" id="KW-1185">Reference proteome</keyword>
<evidence type="ECO:0000313" key="3">
    <source>
        <dbReference type="Proteomes" id="UP001311232"/>
    </source>
</evidence>
<dbReference type="AlphaFoldDB" id="A0AAV9RMB0"/>
<reference evidence="2 3" key="1">
    <citation type="submission" date="2021-06" db="EMBL/GenBank/DDBJ databases">
        <authorList>
            <person name="Palmer J.M."/>
        </authorList>
    </citation>
    <scope>NUCLEOTIDE SEQUENCE [LARGE SCALE GENOMIC DNA]</scope>
    <source>
        <strain evidence="2 3">MEX-2019</strain>
        <tissue evidence="2">Muscle</tissue>
    </source>
</reference>
<sequence>MELMPLPHATPGQPLLSVPSTQPLLSVPSTQPLLSMPSTQPPERTYGNGEGAVDEGGPTGEYLRLLMRAIHQTNIFEGHEKDRQLSLDTPCK</sequence>